<dbReference type="GO" id="GO:0004180">
    <property type="term" value="F:carboxypeptidase activity"/>
    <property type="evidence" value="ECO:0007669"/>
    <property type="project" value="UniProtKB-KW"/>
</dbReference>
<dbReference type="InterPro" id="IPR008969">
    <property type="entry name" value="CarboxyPept-like_regulatory"/>
</dbReference>
<dbReference type="Proteomes" id="UP000808349">
    <property type="component" value="Unassembled WGS sequence"/>
</dbReference>
<accession>A0A9D7S8W9</accession>
<dbReference type="PROSITE" id="PS51257">
    <property type="entry name" value="PROKAR_LIPOPROTEIN"/>
    <property type="match status" value="1"/>
</dbReference>
<sequence>MNKNILLMGLLILLGISCRKTYEDISIINNPDPPKVEIETNIIGLVQDQYGQAVLNAKVSIGNTITLTDKNGYFRFQKVYISKDQDFLKIESPNYFVSYQSIEGLPGDLSFTRCILEERIFTNKFSSDADAIYTYNHLYEVYIPADALMKSDGSLFHGTYKVAPKYKDSSITRELQSGVITLDEKNSKKLLHIQHHLGIEVRSIETGEPLYFSKSIQVKYNINTSHLSPLVQSYSFNTKESKWKYNGQVTLEPNQLSIITNNPEQIAIGVCYSYTTCEGMAMFNKNNGMSFSRIANMLNGQSIHNTRIQYSGKFKLFVVQDKYQELIFQDECKGVNSVFSVNVNQLPIVKDLIVDNPLNFAIELSGKAIYCDGSPITEGYILARNKTNQSIVFPITSQGNFNTIFFSCNKLDMLYTATDLVNDRTSEIVTTSSVNNSNSTFRICENKVSSIARFSFNHIDTSYSICRVRKISNPNSPNVIFIFEYGSNGMFTEKLILERLNNPTTGNYWRLTSSSFISATYQLKEIIDDPEIFFFELGGVQMLECNLPKVIIEDQSSMKKYTTDLVFFRAIIQ</sequence>
<comment type="caution">
    <text evidence="1">The sequence shown here is derived from an EMBL/GenBank/DDBJ whole genome shotgun (WGS) entry which is preliminary data.</text>
</comment>
<keyword evidence="1" id="KW-0378">Hydrolase</keyword>
<name>A0A9D7S8W9_9BACT</name>
<reference evidence="1 2" key="1">
    <citation type="submission" date="2020-10" db="EMBL/GenBank/DDBJ databases">
        <title>Connecting structure to function with the recovery of over 1000 high-quality activated sludge metagenome-assembled genomes encoding full-length rRNA genes using long-read sequencing.</title>
        <authorList>
            <person name="Singleton C.M."/>
            <person name="Petriglieri F."/>
            <person name="Kristensen J.M."/>
            <person name="Kirkegaard R.H."/>
            <person name="Michaelsen T.Y."/>
            <person name="Andersen M.H."/>
            <person name="Karst S.M."/>
            <person name="Dueholm M.S."/>
            <person name="Nielsen P.H."/>
            <person name="Albertsen M."/>
        </authorList>
    </citation>
    <scope>NUCLEOTIDE SEQUENCE [LARGE SCALE GENOMIC DNA]</scope>
    <source>
        <strain evidence="1">Ribe_18-Q3-R11-54_BAT3C.373</strain>
    </source>
</reference>
<proteinExistence type="predicted"/>
<gene>
    <name evidence="1" type="ORF">IPO85_07385</name>
</gene>
<dbReference type="EMBL" id="JADKFW010000004">
    <property type="protein sequence ID" value="MBK9717320.1"/>
    <property type="molecule type" value="Genomic_DNA"/>
</dbReference>
<keyword evidence="1" id="KW-0121">Carboxypeptidase</keyword>
<evidence type="ECO:0000313" key="2">
    <source>
        <dbReference type="Proteomes" id="UP000808349"/>
    </source>
</evidence>
<protein>
    <submittedName>
        <fullName evidence="1">Carboxypeptidase regulatory-like domain-containing protein</fullName>
    </submittedName>
</protein>
<dbReference type="AlphaFoldDB" id="A0A9D7S8W9"/>
<organism evidence="1 2">
    <name type="scientific">Candidatus Defluviibacterium haderslevense</name>
    <dbReference type="NCBI Taxonomy" id="2981993"/>
    <lineage>
        <taxon>Bacteria</taxon>
        <taxon>Pseudomonadati</taxon>
        <taxon>Bacteroidota</taxon>
        <taxon>Saprospiria</taxon>
        <taxon>Saprospirales</taxon>
        <taxon>Saprospiraceae</taxon>
        <taxon>Candidatus Defluviibacterium</taxon>
    </lineage>
</organism>
<keyword evidence="1" id="KW-0645">Protease</keyword>
<dbReference type="SUPFAM" id="SSF49464">
    <property type="entry name" value="Carboxypeptidase regulatory domain-like"/>
    <property type="match status" value="1"/>
</dbReference>
<evidence type="ECO:0000313" key="1">
    <source>
        <dbReference type="EMBL" id="MBK9717320.1"/>
    </source>
</evidence>